<dbReference type="GO" id="GO:0031505">
    <property type="term" value="P:fungal-type cell wall organization"/>
    <property type="evidence" value="ECO:0007669"/>
    <property type="project" value="TreeGrafter"/>
</dbReference>
<name>A0A2H0ZCV9_CANAR</name>
<dbReference type="VEuPathDB" id="FungiDB:CJI96_0003937"/>
<dbReference type="GO" id="GO:0030866">
    <property type="term" value="P:cortical actin cytoskeleton organization"/>
    <property type="evidence" value="ECO:0007669"/>
    <property type="project" value="TreeGrafter"/>
</dbReference>
<keyword evidence="1" id="KW-0812">Transmembrane</keyword>
<dbReference type="Pfam" id="PF06687">
    <property type="entry name" value="SUR7"/>
    <property type="match status" value="1"/>
</dbReference>
<dbReference type="PANTHER" id="PTHR36414:SF1">
    <property type="entry name" value="PROTEIN SUR7"/>
    <property type="match status" value="1"/>
</dbReference>
<feature type="transmembrane region" description="Helical" evidence="1">
    <location>
        <begin position="6"/>
        <end position="26"/>
    </location>
</feature>
<dbReference type="VEuPathDB" id="FungiDB:CJJ09_004205"/>
<feature type="transmembrane region" description="Helical" evidence="1">
    <location>
        <begin position="178"/>
        <end position="200"/>
    </location>
</feature>
<reference evidence="2" key="1">
    <citation type="journal article" date="2017" name="Clin. Infect. Dis.">
        <title>Simultaneous emergence of multidrug-resistant Candida auris on 3 continents confirmed by whole-genome sequencing and epidemiological analyses.</title>
        <authorList>
            <person name="Lockhart S.R."/>
            <person name="Etienne K.A."/>
            <person name="Vallabhaneni S."/>
            <person name="Farooqi J."/>
            <person name="Chowdhary A."/>
            <person name="Govender N.P."/>
            <person name="Colombo A.L."/>
            <person name="Calvo B."/>
            <person name="Cuomo C.A."/>
            <person name="Desjardins C.A."/>
            <person name="Berkow E.L."/>
            <person name="Castanheira M."/>
            <person name="Magobo R.E."/>
            <person name="Jabeen K."/>
            <person name="Asghar R.J."/>
            <person name="Meis J.F."/>
            <person name="Jackson B."/>
            <person name="Chiller T."/>
            <person name="Litvintseva A.P."/>
        </authorList>
    </citation>
    <scope>NUCLEOTIDE SEQUENCE [LARGE SCALE GENOMIC DNA]</scope>
    <source>
        <strain evidence="2">B8441</strain>
    </source>
</reference>
<dbReference type="Proteomes" id="UP000825438">
    <property type="component" value="Chromosome IV"/>
</dbReference>
<accession>A0A2H0ZCV9</accession>
<feature type="transmembrane region" description="Helical" evidence="1">
    <location>
        <begin position="138"/>
        <end position="157"/>
    </location>
</feature>
<feature type="transmembrane region" description="Helical" evidence="1">
    <location>
        <begin position="105"/>
        <end position="126"/>
    </location>
</feature>
<keyword evidence="1" id="KW-0472">Membrane</keyword>
<dbReference type="GO" id="GO:0005886">
    <property type="term" value="C:plasma membrane"/>
    <property type="evidence" value="ECO:0007669"/>
    <property type="project" value="InterPro"/>
</dbReference>
<dbReference type="EMBL" id="PEKT02000010">
    <property type="protein sequence ID" value="PIS48455.1"/>
    <property type="molecule type" value="Genomic_DNA"/>
</dbReference>
<protein>
    <submittedName>
        <fullName evidence="2">Uncharacterized protein</fullName>
    </submittedName>
</protein>
<reference evidence="2" key="2">
    <citation type="submission" date="2017-11" db="EMBL/GenBank/DDBJ databases">
        <title>Candida auris genome assembly and annotation.</title>
        <authorList>
            <person name="Munoz J.F."/>
            <person name="Gade L.G."/>
            <person name="Chow N.A."/>
            <person name="Litvintseva A.P."/>
            <person name="Loparev V.N."/>
            <person name="Cuomo C.A."/>
        </authorList>
    </citation>
    <scope>NUCLEOTIDE SEQUENCE</scope>
    <source>
        <strain evidence="2">B8441</strain>
    </source>
</reference>
<dbReference type="PANTHER" id="PTHR36414">
    <property type="entry name" value="PROTEIN SUR7"/>
    <property type="match status" value="1"/>
</dbReference>
<dbReference type="OMA" id="FPFHIIA"/>
<dbReference type="EMBL" id="CP076752">
    <property type="protein sequence ID" value="QWW24769.1"/>
    <property type="molecule type" value="Genomic_DNA"/>
</dbReference>
<evidence type="ECO:0000313" key="2">
    <source>
        <dbReference type="EMBL" id="PIS48455.1"/>
    </source>
</evidence>
<dbReference type="VEuPathDB" id="FungiDB:CJJ07_000223"/>
<dbReference type="VEuPathDB" id="FungiDB:CJI97_005232"/>
<proteinExistence type="predicted"/>
<dbReference type="GO" id="GO:0005938">
    <property type="term" value="C:cell cortex"/>
    <property type="evidence" value="ECO:0007669"/>
    <property type="project" value="TreeGrafter"/>
</dbReference>
<gene>
    <name evidence="2" type="ORF">B9J08_005148</name>
    <name evidence="3" type="ORF">CA7LBN_003626</name>
</gene>
<keyword evidence="1" id="KW-1133">Transmembrane helix</keyword>
<dbReference type="GO" id="GO:0045121">
    <property type="term" value="C:membrane raft"/>
    <property type="evidence" value="ECO:0007669"/>
    <property type="project" value="TreeGrafter"/>
</dbReference>
<dbReference type="GO" id="GO:0006897">
    <property type="term" value="P:endocytosis"/>
    <property type="evidence" value="ECO:0007669"/>
    <property type="project" value="TreeGrafter"/>
</dbReference>
<organism evidence="2">
    <name type="scientific">Candidozyma auris</name>
    <name type="common">Yeast</name>
    <name type="synonym">Candida auris</name>
    <dbReference type="NCBI Taxonomy" id="498019"/>
    <lineage>
        <taxon>Eukaryota</taxon>
        <taxon>Fungi</taxon>
        <taxon>Dikarya</taxon>
        <taxon>Ascomycota</taxon>
        <taxon>Saccharomycotina</taxon>
        <taxon>Pichiomycetes</taxon>
        <taxon>Metschnikowiaceae</taxon>
        <taxon>Candidozyma</taxon>
    </lineage>
</organism>
<evidence type="ECO:0000313" key="3">
    <source>
        <dbReference type="EMBL" id="QWW24769.1"/>
    </source>
</evidence>
<dbReference type="AlphaFoldDB" id="A0A2H0ZCV9"/>
<dbReference type="VEuPathDB" id="FungiDB:B9J08_005148"/>
<reference evidence="3" key="3">
    <citation type="submission" date="2021-06" db="EMBL/GenBank/DDBJ databases">
        <title>Candida auris outbreak in lebanese hospital.</title>
        <authorList>
            <person name="Finianos M."/>
        </authorList>
    </citation>
    <scope>NUCLEOTIDE SEQUENCE</scope>
    <source>
        <strain evidence="3">CA7LBN</strain>
    </source>
</reference>
<evidence type="ECO:0000256" key="1">
    <source>
        <dbReference type="SAM" id="Phobius"/>
    </source>
</evidence>
<dbReference type="GO" id="GO:0032185">
    <property type="term" value="P:septin cytoskeleton organization"/>
    <property type="evidence" value="ECO:0007669"/>
    <property type="project" value="TreeGrafter"/>
</dbReference>
<sequence>MLHRFATIVPLVLIAGSTLMLFFINLSGVQDSSTFLNKFYFSKATVKYERHWTMYAMCTPLGNGQVQCTKKEPAYPYDPVKNLGAGFVPEEFDKNQKTYYYLSRIAYAAFLLALLLSILSLLPVTISCCAWHGFLTGFFASFVIGGALLFDVIATSLQTAAHVKGVNAFKKAGFSAQLGTPMFVCMWLSVATLFISWVWMIKVGVNGFHEIFGGSKKKHYDSESDYKEFSD</sequence>
<dbReference type="InterPro" id="IPR009571">
    <property type="entry name" value="SUR7/Rim9-like_fungi"/>
</dbReference>
<dbReference type="VEuPathDB" id="FungiDB:QG37_01334"/>